<evidence type="ECO:0000256" key="1">
    <source>
        <dbReference type="SAM" id="Phobius"/>
    </source>
</evidence>
<dbReference type="PANTHER" id="PTHR10859:SF91">
    <property type="entry name" value="DOLICHYL-PHOSPHATE BETA-GLUCOSYLTRANSFERASE"/>
    <property type="match status" value="1"/>
</dbReference>
<accession>A0A821LSN0</accession>
<evidence type="ECO:0000313" key="4">
    <source>
        <dbReference type="Proteomes" id="UP000663848"/>
    </source>
</evidence>
<feature type="domain" description="Glycosyltransferase 2-like" evidence="2">
    <location>
        <begin position="64"/>
        <end position="178"/>
    </location>
</feature>
<dbReference type="Proteomes" id="UP000663848">
    <property type="component" value="Unassembled WGS sequence"/>
</dbReference>
<protein>
    <recommendedName>
        <fullName evidence="2">Glycosyltransferase 2-like domain-containing protein</fullName>
    </recommendedName>
</protein>
<keyword evidence="1" id="KW-0812">Transmembrane</keyword>
<dbReference type="SUPFAM" id="SSF53448">
    <property type="entry name" value="Nucleotide-diphospho-sugar transferases"/>
    <property type="match status" value="1"/>
</dbReference>
<dbReference type="AlphaFoldDB" id="A0A821LSN0"/>
<dbReference type="GO" id="GO:0005789">
    <property type="term" value="C:endoplasmic reticulum membrane"/>
    <property type="evidence" value="ECO:0007669"/>
    <property type="project" value="TreeGrafter"/>
</dbReference>
<keyword evidence="1" id="KW-0472">Membrane</keyword>
<dbReference type="Pfam" id="PF00535">
    <property type="entry name" value="Glycos_transf_2"/>
    <property type="match status" value="1"/>
</dbReference>
<dbReference type="InterPro" id="IPR029044">
    <property type="entry name" value="Nucleotide-diphossugar_trans"/>
</dbReference>
<dbReference type="PANTHER" id="PTHR10859">
    <property type="entry name" value="GLYCOSYL TRANSFERASE"/>
    <property type="match status" value="1"/>
</dbReference>
<evidence type="ECO:0000313" key="3">
    <source>
        <dbReference type="EMBL" id="CAF4755050.1"/>
    </source>
</evidence>
<dbReference type="EMBL" id="CAJOBR010003849">
    <property type="protein sequence ID" value="CAF4755050.1"/>
    <property type="molecule type" value="Genomic_DNA"/>
</dbReference>
<name>A0A821LSN0_9BILA</name>
<sequence>MIEQLILAAITLKIVGLMVLGVICLLRSFNMAARSENEKYFQDPKTKSRKLFPSINDLPSKYLSVIIPAYKEVERLPAMIKDTMDYLEKRQANDPSFTYELIIVDDGSPDKTTEISLKYSAHYGTDIVRVLTLDANRGKGGAVRMGVLSARGQWILFADADGATQFSDLTKLEKRALETMKVK</sequence>
<dbReference type="InterPro" id="IPR001173">
    <property type="entry name" value="Glyco_trans_2-like"/>
</dbReference>
<feature type="transmembrane region" description="Helical" evidence="1">
    <location>
        <begin position="6"/>
        <end position="26"/>
    </location>
</feature>
<proteinExistence type="predicted"/>
<reference evidence="3" key="1">
    <citation type="submission" date="2021-02" db="EMBL/GenBank/DDBJ databases">
        <authorList>
            <person name="Nowell W R."/>
        </authorList>
    </citation>
    <scope>NUCLEOTIDE SEQUENCE</scope>
</reference>
<keyword evidence="1" id="KW-1133">Transmembrane helix</keyword>
<gene>
    <name evidence="3" type="ORF">QYT958_LOCUS21255</name>
</gene>
<comment type="caution">
    <text evidence="3">The sequence shown here is derived from an EMBL/GenBank/DDBJ whole genome shotgun (WGS) entry which is preliminary data.</text>
</comment>
<dbReference type="GO" id="GO:0006487">
    <property type="term" value="P:protein N-linked glycosylation"/>
    <property type="evidence" value="ECO:0007669"/>
    <property type="project" value="TreeGrafter"/>
</dbReference>
<dbReference type="Gene3D" id="3.90.550.10">
    <property type="entry name" value="Spore Coat Polysaccharide Biosynthesis Protein SpsA, Chain A"/>
    <property type="match status" value="1"/>
</dbReference>
<organism evidence="3 4">
    <name type="scientific">Rotaria socialis</name>
    <dbReference type="NCBI Taxonomy" id="392032"/>
    <lineage>
        <taxon>Eukaryota</taxon>
        <taxon>Metazoa</taxon>
        <taxon>Spiralia</taxon>
        <taxon>Gnathifera</taxon>
        <taxon>Rotifera</taxon>
        <taxon>Eurotatoria</taxon>
        <taxon>Bdelloidea</taxon>
        <taxon>Philodinida</taxon>
        <taxon>Philodinidae</taxon>
        <taxon>Rotaria</taxon>
    </lineage>
</organism>
<evidence type="ECO:0000259" key="2">
    <source>
        <dbReference type="Pfam" id="PF00535"/>
    </source>
</evidence>